<evidence type="ECO:0000256" key="7">
    <source>
        <dbReference type="SAM" id="MobiDB-lite"/>
    </source>
</evidence>
<comment type="caution">
    <text evidence="9">The sequence shown here is derived from an EMBL/GenBank/DDBJ whole genome shotgun (WGS) entry which is preliminary data.</text>
</comment>
<comment type="similarity">
    <text evidence="1">Belongs to the helicase family. RecQ subfamily.</text>
</comment>
<dbReference type="GO" id="GO:0016787">
    <property type="term" value="F:hydrolase activity"/>
    <property type="evidence" value="ECO:0007669"/>
    <property type="project" value="UniProtKB-KW"/>
</dbReference>
<evidence type="ECO:0000259" key="8">
    <source>
        <dbReference type="PROSITE" id="PS51192"/>
    </source>
</evidence>
<dbReference type="EC" id="5.6.2.4" evidence="6"/>
<dbReference type="PROSITE" id="PS00690">
    <property type="entry name" value="DEAH_ATP_HELICASE"/>
    <property type="match status" value="1"/>
</dbReference>
<name>A0A9P6B7H7_9AGAM</name>
<dbReference type="GO" id="GO:0003677">
    <property type="term" value="F:DNA binding"/>
    <property type="evidence" value="ECO:0007669"/>
    <property type="project" value="UniProtKB-KW"/>
</dbReference>
<dbReference type="PROSITE" id="PS51192">
    <property type="entry name" value="HELICASE_ATP_BIND_1"/>
    <property type="match status" value="1"/>
</dbReference>
<feature type="compositionally biased region" description="Polar residues" evidence="7">
    <location>
        <begin position="521"/>
        <end position="539"/>
    </location>
</feature>
<dbReference type="EMBL" id="MU128925">
    <property type="protein sequence ID" value="KAF9518370.1"/>
    <property type="molecule type" value="Genomic_DNA"/>
</dbReference>
<dbReference type="Gene3D" id="3.40.50.300">
    <property type="entry name" value="P-loop containing nucleotide triphosphate hydrolases"/>
    <property type="match status" value="2"/>
</dbReference>
<dbReference type="PANTHER" id="PTHR13710:SF105">
    <property type="entry name" value="ATP-DEPENDENT DNA HELICASE Q1"/>
    <property type="match status" value="1"/>
</dbReference>
<dbReference type="InterPro" id="IPR002464">
    <property type="entry name" value="DNA/RNA_helicase_DEAH_CS"/>
</dbReference>
<keyword evidence="10" id="KW-1185">Reference proteome</keyword>
<gene>
    <name evidence="9" type="ORF">BS47DRAFT_1420393</name>
</gene>
<dbReference type="PANTHER" id="PTHR13710">
    <property type="entry name" value="DNA HELICASE RECQ FAMILY MEMBER"/>
    <property type="match status" value="1"/>
</dbReference>
<dbReference type="AlphaFoldDB" id="A0A9P6B7H7"/>
<dbReference type="GO" id="GO:0005524">
    <property type="term" value="F:ATP binding"/>
    <property type="evidence" value="ECO:0007669"/>
    <property type="project" value="InterPro"/>
</dbReference>
<evidence type="ECO:0000256" key="6">
    <source>
        <dbReference type="ARBA" id="ARBA00034808"/>
    </source>
</evidence>
<feature type="region of interest" description="Disordered" evidence="7">
    <location>
        <begin position="502"/>
        <end position="597"/>
    </location>
</feature>
<evidence type="ECO:0000256" key="5">
    <source>
        <dbReference type="ARBA" id="ARBA00034617"/>
    </source>
</evidence>
<evidence type="ECO:0000313" key="9">
    <source>
        <dbReference type="EMBL" id="KAF9518370.1"/>
    </source>
</evidence>
<sequence>MENFQSPPDQDCTSDALGTPLGQRLGQCLLDADVYLSFPKEYQHIICDAVEWVHSRSTIKPRQDQLEALVTLIGHKLDLVYVAATGSGKTLIIAMWMLLNPDKYVVTISPLKELQRGQVLDLEKFGLKSLAINKEMTCNLAFWGPAELLKGHGPFNALLHNPAFRDHVGLFVVDEAHNIDRWGLPHGNSPAFQPQWGQLGMALIQLFALPQSSIVFCDDWCLACKITRYLTHRLSPTLQKDGLIRSFHSGFSDEYCKKMWSDFVAGEVLMLIATSAARMGCNVPVTHNTYQIGLCTDLIDYQQRVGQICVLNGIALLLYEPWAIAPKAEHEAWMLIPKAHKVVALGWYCCDGKGCGLPGGKTAEETWPIIVSKKKPQPRTSHCPVAQRLPLQHIIEEWHLATHTEEKFGNILPVEVFIPDALIQSVAKLKFPISVDAIIPTLEQLSLPPNYIRSIFDLVHDFDNGGWQSISHGVQAVAVSRAVKNGVHSRQAVQEGMVALVPSRSDGEGKNGDAPAGDVSTGCSNAQGEQPEENTNVRAHSSAPIPPDMKPQHTTILRTRKASESETATNIPKHPRQGVASSLPPVPQGPSSYTLRQ</sequence>
<feature type="domain" description="Helicase ATP-binding" evidence="8">
    <location>
        <begin position="70"/>
        <end position="214"/>
    </location>
</feature>
<dbReference type="OrthoDB" id="5952536at2759"/>
<comment type="catalytic activity">
    <reaction evidence="5">
        <text>Couples ATP hydrolysis with the unwinding of duplex DNA by translocating in the 3'-5' direction.</text>
        <dbReference type="EC" id="5.6.2.4"/>
    </reaction>
</comment>
<dbReference type="GO" id="GO:0000724">
    <property type="term" value="P:double-strand break repair via homologous recombination"/>
    <property type="evidence" value="ECO:0007669"/>
    <property type="project" value="TreeGrafter"/>
</dbReference>
<protein>
    <recommendedName>
        <fullName evidence="6">DNA 3'-5' helicase</fullName>
        <ecNumber evidence="6">5.6.2.4</ecNumber>
    </recommendedName>
</protein>
<accession>A0A9P6B7H7</accession>
<dbReference type="InterPro" id="IPR014001">
    <property type="entry name" value="Helicase_ATP-bd"/>
</dbReference>
<dbReference type="GO" id="GO:0005737">
    <property type="term" value="C:cytoplasm"/>
    <property type="evidence" value="ECO:0007669"/>
    <property type="project" value="TreeGrafter"/>
</dbReference>
<evidence type="ECO:0000313" key="10">
    <source>
        <dbReference type="Proteomes" id="UP000886523"/>
    </source>
</evidence>
<dbReference type="GO" id="GO:0009378">
    <property type="term" value="F:four-way junction helicase activity"/>
    <property type="evidence" value="ECO:0007669"/>
    <property type="project" value="TreeGrafter"/>
</dbReference>
<dbReference type="InterPro" id="IPR011545">
    <property type="entry name" value="DEAD/DEAH_box_helicase_dom"/>
</dbReference>
<proteinExistence type="inferred from homology"/>
<reference evidence="9" key="1">
    <citation type="journal article" date="2020" name="Nat. Commun.">
        <title>Large-scale genome sequencing of mycorrhizal fungi provides insights into the early evolution of symbiotic traits.</title>
        <authorList>
            <person name="Miyauchi S."/>
            <person name="Kiss E."/>
            <person name="Kuo A."/>
            <person name="Drula E."/>
            <person name="Kohler A."/>
            <person name="Sanchez-Garcia M."/>
            <person name="Morin E."/>
            <person name="Andreopoulos B."/>
            <person name="Barry K.W."/>
            <person name="Bonito G."/>
            <person name="Buee M."/>
            <person name="Carver A."/>
            <person name="Chen C."/>
            <person name="Cichocki N."/>
            <person name="Clum A."/>
            <person name="Culley D."/>
            <person name="Crous P.W."/>
            <person name="Fauchery L."/>
            <person name="Girlanda M."/>
            <person name="Hayes R.D."/>
            <person name="Keri Z."/>
            <person name="LaButti K."/>
            <person name="Lipzen A."/>
            <person name="Lombard V."/>
            <person name="Magnuson J."/>
            <person name="Maillard F."/>
            <person name="Murat C."/>
            <person name="Nolan M."/>
            <person name="Ohm R.A."/>
            <person name="Pangilinan J."/>
            <person name="Pereira M.F."/>
            <person name="Perotto S."/>
            <person name="Peter M."/>
            <person name="Pfister S."/>
            <person name="Riley R."/>
            <person name="Sitrit Y."/>
            <person name="Stielow J.B."/>
            <person name="Szollosi G."/>
            <person name="Zifcakova L."/>
            <person name="Stursova M."/>
            <person name="Spatafora J.W."/>
            <person name="Tedersoo L."/>
            <person name="Vaario L.M."/>
            <person name="Yamada A."/>
            <person name="Yan M."/>
            <person name="Wang P."/>
            <person name="Xu J."/>
            <person name="Bruns T."/>
            <person name="Baldrian P."/>
            <person name="Vilgalys R."/>
            <person name="Dunand C."/>
            <person name="Henrissat B."/>
            <person name="Grigoriev I.V."/>
            <person name="Hibbett D."/>
            <person name="Nagy L.G."/>
            <person name="Martin F.M."/>
        </authorList>
    </citation>
    <scope>NUCLEOTIDE SEQUENCE</scope>
    <source>
        <strain evidence="9">UP504</strain>
    </source>
</reference>
<evidence type="ECO:0000256" key="4">
    <source>
        <dbReference type="ARBA" id="ARBA00023235"/>
    </source>
</evidence>
<dbReference type="InterPro" id="IPR027417">
    <property type="entry name" value="P-loop_NTPase"/>
</dbReference>
<evidence type="ECO:0000256" key="2">
    <source>
        <dbReference type="ARBA" id="ARBA00022801"/>
    </source>
</evidence>
<keyword evidence="2" id="KW-0378">Hydrolase</keyword>
<keyword evidence="3" id="KW-0238">DNA-binding</keyword>
<keyword evidence="4" id="KW-0413">Isomerase</keyword>
<dbReference type="GO" id="GO:0005694">
    <property type="term" value="C:chromosome"/>
    <property type="evidence" value="ECO:0007669"/>
    <property type="project" value="TreeGrafter"/>
</dbReference>
<dbReference type="SUPFAM" id="SSF52540">
    <property type="entry name" value="P-loop containing nucleoside triphosphate hydrolases"/>
    <property type="match status" value="2"/>
</dbReference>
<dbReference type="Pfam" id="PF00270">
    <property type="entry name" value="DEAD"/>
    <property type="match status" value="1"/>
</dbReference>
<organism evidence="9 10">
    <name type="scientific">Hydnum rufescens UP504</name>
    <dbReference type="NCBI Taxonomy" id="1448309"/>
    <lineage>
        <taxon>Eukaryota</taxon>
        <taxon>Fungi</taxon>
        <taxon>Dikarya</taxon>
        <taxon>Basidiomycota</taxon>
        <taxon>Agaricomycotina</taxon>
        <taxon>Agaricomycetes</taxon>
        <taxon>Cantharellales</taxon>
        <taxon>Hydnaceae</taxon>
        <taxon>Hydnum</taxon>
    </lineage>
</organism>
<evidence type="ECO:0000256" key="3">
    <source>
        <dbReference type="ARBA" id="ARBA00023125"/>
    </source>
</evidence>
<evidence type="ECO:0000256" key="1">
    <source>
        <dbReference type="ARBA" id="ARBA00005446"/>
    </source>
</evidence>
<dbReference type="Proteomes" id="UP000886523">
    <property type="component" value="Unassembled WGS sequence"/>
</dbReference>
<dbReference type="SMART" id="SM00487">
    <property type="entry name" value="DEXDc"/>
    <property type="match status" value="1"/>
</dbReference>
<dbReference type="GO" id="GO:0043138">
    <property type="term" value="F:3'-5' DNA helicase activity"/>
    <property type="evidence" value="ECO:0007669"/>
    <property type="project" value="UniProtKB-EC"/>
</dbReference>